<evidence type="ECO:0000313" key="2">
    <source>
        <dbReference type="Proteomes" id="UP000683360"/>
    </source>
</evidence>
<dbReference type="EMBL" id="CAJPWZ010000272">
    <property type="protein sequence ID" value="CAG2188657.1"/>
    <property type="molecule type" value="Genomic_DNA"/>
</dbReference>
<name>A0A8S3Q1F3_MYTED</name>
<dbReference type="AlphaFoldDB" id="A0A8S3Q1F3"/>
<keyword evidence="2" id="KW-1185">Reference proteome</keyword>
<reference evidence="1" key="1">
    <citation type="submission" date="2021-03" db="EMBL/GenBank/DDBJ databases">
        <authorList>
            <person name="Bekaert M."/>
        </authorList>
    </citation>
    <scope>NUCLEOTIDE SEQUENCE</scope>
</reference>
<proteinExistence type="predicted"/>
<dbReference type="Proteomes" id="UP000683360">
    <property type="component" value="Unassembled WGS sequence"/>
</dbReference>
<evidence type="ECO:0000313" key="1">
    <source>
        <dbReference type="EMBL" id="CAG2188657.1"/>
    </source>
</evidence>
<comment type="caution">
    <text evidence="1">The sequence shown here is derived from an EMBL/GenBank/DDBJ whole genome shotgun (WGS) entry which is preliminary data.</text>
</comment>
<accession>A0A8S3Q1F3</accession>
<sequence>MVANDTEPQFYIIADSSITGIGFDLHLHQLDGPPRLYQNVKQEFEPIPGPQGIRSTVPKEVHVQVDETNGEDMTETGEIVSIFLVTKWRKENFKQSEVSEECLLAYSVILEKAIQARLSSNNIISIPFPTNLFKFLFGPYNSQLVNKDDFKGLPLSPHWFLKLNVNSQGTKLEFPVQVKSVFGTVKIKHIRNLSEDNTFVDLIEVHADSSEFGIDDQEETINEPLEKFESSPSPYGICSTVPREVQVQVEETNEEDVTETGEIVSVTLVTTRNYVTVKDFLEIKDDHRKLQRRVRELEKLIKKKSTYQTKQTRIPVEPVVMPIASTPESPSRLIVEPIQPIHNFIFGLSLFLDTVLVVCNDKRHVMFASPNQFHILQQDKQWFCDGTFKNLADPLAQLWSIHAFTHMLQTETTSFLPDVQT</sequence>
<protein>
    <submittedName>
        <fullName evidence="1">Uncharacterized protein</fullName>
    </submittedName>
</protein>
<dbReference type="OrthoDB" id="10556372at2759"/>
<organism evidence="1 2">
    <name type="scientific">Mytilus edulis</name>
    <name type="common">Blue mussel</name>
    <dbReference type="NCBI Taxonomy" id="6550"/>
    <lineage>
        <taxon>Eukaryota</taxon>
        <taxon>Metazoa</taxon>
        <taxon>Spiralia</taxon>
        <taxon>Lophotrochozoa</taxon>
        <taxon>Mollusca</taxon>
        <taxon>Bivalvia</taxon>
        <taxon>Autobranchia</taxon>
        <taxon>Pteriomorphia</taxon>
        <taxon>Mytilida</taxon>
        <taxon>Mytiloidea</taxon>
        <taxon>Mytilidae</taxon>
        <taxon>Mytilinae</taxon>
        <taxon>Mytilus</taxon>
    </lineage>
</organism>
<gene>
    <name evidence="1" type="ORF">MEDL_4093</name>
</gene>